<proteinExistence type="predicted"/>
<evidence type="ECO:0000313" key="1">
    <source>
        <dbReference type="EMBL" id="CAG8515550.1"/>
    </source>
</evidence>
<gene>
    <name evidence="1" type="ORF">DHETER_LOCUS3665</name>
</gene>
<accession>A0ACA9L7N0</accession>
<reference evidence="1" key="1">
    <citation type="submission" date="2021-06" db="EMBL/GenBank/DDBJ databases">
        <authorList>
            <person name="Kallberg Y."/>
            <person name="Tangrot J."/>
            <person name="Rosling A."/>
        </authorList>
    </citation>
    <scope>NUCLEOTIDE SEQUENCE</scope>
    <source>
        <strain evidence="1">IL203A</strain>
    </source>
</reference>
<keyword evidence="2" id="KW-1185">Reference proteome</keyword>
<name>A0ACA9L7N0_9GLOM</name>
<organism evidence="1 2">
    <name type="scientific">Dentiscutata heterogama</name>
    <dbReference type="NCBI Taxonomy" id="1316150"/>
    <lineage>
        <taxon>Eukaryota</taxon>
        <taxon>Fungi</taxon>
        <taxon>Fungi incertae sedis</taxon>
        <taxon>Mucoromycota</taxon>
        <taxon>Glomeromycotina</taxon>
        <taxon>Glomeromycetes</taxon>
        <taxon>Diversisporales</taxon>
        <taxon>Gigasporaceae</taxon>
        <taxon>Dentiscutata</taxon>
    </lineage>
</organism>
<evidence type="ECO:0000313" key="2">
    <source>
        <dbReference type="Proteomes" id="UP000789702"/>
    </source>
</evidence>
<dbReference type="EMBL" id="CAJVPU010003255">
    <property type="protein sequence ID" value="CAG8515550.1"/>
    <property type="molecule type" value="Genomic_DNA"/>
</dbReference>
<comment type="caution">
    <text evidence="1">The sequence shown here is derived from an EMBL/GenBank/DDBJ whole genome shotgun (WGS) entry which is preliminary data.</text>
</comment>
<dbReference type="Proteomes" id="UP000789702">
    <property type="component" value="Unassembled WGS sequence"/>
</dbReference>
<protein>
    <submittedName>
        <fullName evidence="1">17062_t:CDS:1</fullName>
    </submittedName>
</protein>
<sequence length="165" mass="19171">IVILVASTVLKEAFGLFLIRRERQNYSIFSNWWRKHRTIGRIFTLLSFVDIYSLEILCSKIGGSESLSAPFSKSIKNWIFWIGFVALLKKDLSQFVILVIYYNKAPHIDLLPLLALISATAVVVFNGIWRIYLVIMYFYRKLYPRDRAAGDEEPPITIYNNENNS</sequence>
<feature type="non-terminal residue" evidence="1">
    <location>
        <position position="1"/>
    </location>
</feature>